<proteinExistence type="predicted"/>
<dbReference type="InterPro" id="IPR057601">
    <property type="entry name" value="Oar-like_b-barrel"/>
</dbReference>
<dbReference type="Pfam" id="PF13620">
    <property type="entry name" value="CarboxypepD_reg"/>
    <property type="match status" value="1"/>
</dbReference>
<evidence type="ECO:0000256" key="4">
    <source>
        <dbReference type="SAM" id="SignalP"/>
    </source>
</evidence>
<evidence type="ECO:0000313" key="8">
    <source>
        <dbReference type="Proteomes" id="UP000621390"/>
    </source>
</evidence>
<keyword evidence="9" id="KW-1185">Reference proteome</keyword>
<accession>A0A8I1G9X6</accession>
<name>A0A8I1G9X6_9GAMM</name>
<comment type="subcellular location">
    <subcellularLocation>
        <location evidence="1">Cell outer membrane</location>
    </subcellularLocation>
</comment>
<dbReference type="InterPro" id="IPR036942">
    <property type="entry name" value="Beta-barrel_TonB_sf"/>
</dbReference>
<dbReference type="Proteomes" id="UP000655994">
    <property type="component" value="Unassembled WGS sequence"/>
</dbReference>
<feature type="chain" id="PRO_5034036907" evidence="4">
    <location>
        <begin position="26"/>
        <end position="1050"/>
    </location>
</feature>
<dbReference type="EMBL" id="JAEMOP010000002">
    <property type="protein sequence ID" value="MBJ7314847.1"/>
    <property type="molecule type" value="Genomic_DNA"/>
</dbReference>
<organism evidence="7 8">
    <name type="scientific">Idiomarina abyssalis</name>
    <dbReference type="NCBI Taxonomy" id="86102"/>
    <lineage>
        <taxon>Bacteria</taxon>
        <taxon>Pseudomonadati</taxon>
        <taxon>Pseudomonadota</taxon>
        <taxon>Gammaproteobacteria</taxon>
        <taxon>Alteromonadales</taxon>
        <taxon>Idiomarinaceae</taxon>
        <taxon>Idiomarina</taxon>
    </lineage>
</organism>
<dbReference type="Gene3D" id="2.40.170.20">
    <property type="entry name" value="TonB-dependent receptor, beta-barrel domain"/>
    <property type="match status" value="1"/>
</dbReference>
<comment type="caution">
    <text evidence="7">The sequence shown here is derived from an EMBL/GenBank/DDBJ whole genome shotgun (WGS) entry which is preliminary data.</text>
</comment>
<dbReference type="SUPFAM" id="SSF56935">
    <property type="entry name" value="Porins"/>
    <property type="match status" value="1"/>
</dbReference>
<feature type="signal peptide" evidence="4">
    <location>
        <begin position="1"/>
        <end position="25"/>
    </location>
</feature>
<dbReference type="Gene3D" id="2.60.40.1120">
    <property type="entry name" value="Carboxypeptidase-like, regulatory domain"/>
    <property type="match status" value="1"/>
</dbReference>
<dbReference type="RefSeq" id="WP_199494877.1">
    <property type="nucleotide sequence ID" value="NZ_JAEMOO010000002.1"/>
</dbReference>
<keyword evidence="3" id="KW-0998">Cell outer membrane</keyword>
<sequence>MFNTTFKRTAVAAAIAMGLAGSAVAQETSSSLRGVVTTESGQVVSNATIQLRDERTGSVKTLRSNEQGTFSSRGLPVGGPYTLVVEGPEGRTQVVEDVYLTLGDSQNVNVMLERQADMERLSVTGSMTSNALYGSNSPAANFNLEDLENAPAANRDLKDVVRIDPRIYINETNAGDIQCGGANPRFNSLTVDGVRMNDNFGLNSSGYPTERMPFSYDSIEQVAVEFAPFDVQYGGFTACNINAVTKTGDNEMFGGVFYDYTNDSLQGDELEGDTINIGDFSEKRYGFNVGGAFIEDKLFFFTSYEKLEGSDTFDRGPEGSGAATEVAGVTQADVERIADIAQNIYGYNPGGFPSSLPVEDEKFLAKLDWYISDAHRASLTYNYNDGYSIAESDGDSDELEFSNHFYERGSKFTSYVGELYSDWNDNFSTEARVGYSELDARVSPLGGTDFGEVQIGVNDATVYLGADDSRHANKLKYDTTFFKLKGTYLLGDHVISAGIEREEYDVFNLFVQEAEGEYRFGSIDDFEAGTPYAAIYESAAGTNNPQDAAAEFAYAVNTAYVQDEYYYASMDITFTYGLRYDWYTSDDYPVNNPLTQELYGFSNQQNMDGQDLLQPRFGFNWFVNPELEVRGGVGLYSGGNPNVWISNNYSNNGVTQYQAFRDFSGESLFGVPHTGDGNPIFDIPQEMYDEVANASGQGPINTMDPNFDLPKEWKYALGATYTLPDDYILMADFLYTDKKDAAIIYNLGLEQVDTAPDGRPIFDEMSTDGRDQGDDFLLTNVDGDSGSQTTVSLALSKSHDFGLDWTFGYAYNKAEDVNPMTSSVSFSNYTNLATANAQNPGVATSNYEIPHRFTFKANYTKELFDGYNTVVTLFGTRNKGRPFSYTMTDGAFGDVAYQGRSLLYVPTGLDDPNFAIGTDGDGNPFETAAFFDFLEESGLSKYAGGIAPRNEFNSKWWTKVDLRIEQELPGFMDDHKASAFFVIENLGNMLNDDWGVLYEASFPRAVTVADVEINDAGQYQYNSFRDISNVQSRAGAPSLWSVRLGVEYKF</sequence>
<dbReference type="Pfam" id="PF25183">
    <property type="entry name" value="OMP_b-brl_4"/>
    <property type="match status" value="1"/>
</dbReference>
<dbReference type="Proteomes" id="UP000621390">
    <property type="component" value="Unassembled WGS sequence"/>
</dbReference>
<protein>
    <submittedName>
        <fullName evidence="7">TonB-dependent receptor</fullName>
    </submittedName>
</protein>
<keyword evidence="2" id="KW-0472">Membrane</keyword>
<dbReference type="SUPFAM" id="SSF49464">
    <property type="entry name" value="Carboxypeptidase regulatory domain-like"/>
    <property type="match status" value="1"/>
</dbReference>
<evidence type="ECO:0000256" key="3">
    <source>
        <dbReference type="ARBA" id="ARBA00023237"/>
    </source>
</evidence>
<evidence type="ECO:0000259" key="5">
    <source>
        <dbReference type="Pfam" id="PF25183"/>
    </source>
</evidence>
<dbReference type="InterPro" id="IPR037066">
    <property type="entry name" value="Plug_dom_sf"/>
</dbReference>
<keyword evidence="7" id="KW-0675">Receptor</keyword>
<dbReference type="GO" id="GO:0009279">
    <property type="term" value="C:cell outer membrane"/>
    <property type="evidence" value="ECO:0007669"/>
    <property type="project" value="UniProtKB-SubCell"/>
</dbReference>
<evidence type="ECO:0000313" key="6">
    <source>
        <dbReference type="EMBL" id="MBJ7267565.1"/>
    </source>
</evidence>
<keyword evidence="4" id="KW-0732">Signal</keyword>
<dbReference type="EMBL" id="JAEMOS010000037">
    <property type="protein sequence ID" value="MBJ7267565.1"/>
    <property type="molecule type" value="Genomic_DNA"/>
</dbReference>
<feature type="domain" description="TonB-dependent transporter Oar-like beta-barrel" evidence="5">
    <location>
        <begin position="356"/>
        <end position="969"/>
    </location>
</feature>
<gene>
    <name evidence="6" type="ORF">JHC10_11530</name>
    <name evidence="7" type="ORF">JHC11_02355</name>
</gene>
<evidence type="ECO:0000256" key="1">
    <source>
        <dbReference type="ARBA" id="ARBA00004442"/>
    </source>
</evidence>
<dbReference type="Gene3D" id="2.170.130.10">
    <property type="entry name" value="TonB-dependent receptor, plug domain"/>
    <property type="match status" value="1"/>
</dbReference>
<evidence type="ECO:0000313" key="9">
    <source>
        <dbReference type="Proteomes" id="UP000655994"/>
    </source>
</evidence>
<dbReference type="AlphaFoldDB" id="A0A8I1G9X6"/>
<reference evidence="7 9" key="1">
    <citation type="submission" date="2020-09" db="EMBL/GenBank/DDBJ databases">
        <title>Draft Genomes of Bacterial Isolates from North Pond Shallow Sediments.</title>
        <authorList>
            <person name="Kiel Reese B."/>
            <person name="Mullis M."/>
            <person name="Weisend R.E."/>
        </authorList>
    </citation>
    <scope>NUCLEOTIDE SEQUENCE</scope>
    <source>
        <strain evidence="7">KJE-2</strain>
        <strain evidence="6 9">KJE-3</strain>
    </source>
</reference>
<dbReference type="InterPro" id="IPR008969">
    <property type="entry name" value="CarboxyPept-like_regulatory"/>
</dbReference>
<evidence type="ECO:0000313" key="7">
    <source>
        <dbReference type="EMBL" id="MBJ7314847.1"/>
    </source>
</evidence>
<evidence type="ECO:0000256" key="2">
    <source>
        <dbReference type="ARBA" id="ARBA00023136"/>
    </source>
</evidence>